<dbReference type="SMART" id="SM00320">
    <property type="entry name" value="WD40"/>
    <property type="match status" value="6"/>
</dbReference>
<dbReference type="SUPFAM" id="SSF50978">
    <property type="entry name" value="WD40 repeat-like"/>
    <property type="match status" value="1"/>
</dbReference>
<protein>
    <recommendedName>
        <fullName evidence="6">Serine-threonine kinase receptor-associated protein</fullName>
    </recommendedName>
</protein>
<dbReference type="GO" id="GO:0000387">
    <property type="term" value="P:spliceosomal snRNP assembly"/>
    <property type="evidence" value="ECO:0007669"/>
    <property type="project" value="TreeGrafter"/>
</dbReference>
<dbReference type="GO" id="GO:0032797">
    <property type="term" value="C:SMN complex"/>
    <property type="evidence" value="ECO:0007669"/>
    <property type="project" value="TreeGrafter"/>
</dbReference>
<gene>
    <name evidence="8" type="ORF">QBZ16_004547</name>
</gene>
<comment type="similarity">
    <text evidence="5">Belongs to the WD repeat STRAP family.</text>
</comment>
<dbReference type="PANTHER" id="PTHR19877:SF13">
    <property type="entry name" value="SERINE-THREONINE KINASE RECEPTOR-ASSOCIATED PROTEIN"/>
    <property type="match status" value="1"/>
</dbReference>
<evidence type="ECO:0000256" key="4">
    <source>
        <dbReference type="ARBA" id="ARBA00023187"/>
    </source>
</evidence>
<dbReference type="PROSITE" id="PS50294">
    <property type="entry name" value="WD_REPEATS_REGION"/>
    <property type="match status" value="1"/>
</dbReference>
<reference evidence="8" key="1">
    <citation type="submission" date="2021-01" db="EMBL/GenBank/DDBJ databases">
        <authorList>
            <person name="Eckstrom K.M.E."/>
        </authorList>
    </citation>
    <scope>NUCLEOTIDE SEQUENCE</scope>
    <source>
        <strain evidence="8">UVCC 0001</strain>
    </source>
</reference>
<dbReference type="AlphaFoldDB" id="A0AAD9MMW7"/>
<proteinExistence type="inferred from homology"/>
<dbReference type="PROSITE" id="PS50082">
    <property type="entry name" value="WD_REPEATS_2"/>
    <property type="match status" value="2"/>
</dbReference>
<organism evidence="8 9">
    <name type="scientific">Prototheca wickerhamii</name>
    <dbReference type="NCBI Taxonomy" id="3111"/>
    <lineage>
        <taxon>Eukaryota</taxon>
        <taxon>Viridiplantae</taxon>
        <taxon>Chlorophyta</taxon>
        <taxon>core chlorophytes</taxon>
        <taxon>Trebouxiophyceae</taxon>
        <taxon>Chlorellales</taxon>
        <taxon>Chlorellaceae</taxon>
        <taxon>Prototheca</taxon>
    </lineage>
</organism>
<evidence type="ECO:0000256" key="5">
    <source>
        <dbReference type="ARBA" id="ARBA00038394"/>
    </source>
</evidence>
<evidence type="ECO:0000256" key="6">
    <source>
        <dbReference type="ARBA" id="ARBA00040390"/>
    </source>
</evidence>
<evidence type="ECO:0000256" key="1">
    <source>
        <dbReference type="ARBA" id="ARBA00022574"/>
    </source>
</evidence>
<evidence type="ECO:0000256" key="3">
    <source>
        <dbReference type="ARBA" id="ARBA00022737"/>
    </source>
</evidence>
<dbReference type="InterPro" id="IPR001680">
    <property type="entry name" value="WD40_rpt"/>
</dbReference>
<feature type="repeat" description="WD" evidence="7">
    <location>
        <begin position="58"/>
        <end position="99"/>
    </location>
</feature>
<feature type="repeat" description="WD" evidence="7">
    <location>
        <begin position="268"/>
        <end position="309"/>
    </location>
</feature>
<dbReference type="Proteomes" id="UP001255856">
    <property type="component" value="Unassembled WGS sequence"/>
</dbReference>
<keyword evidence="2" id="KW-0507">mRNA processing</keyword>
<keyword evidence="4" id="KW-0508">mRNA splicing</keyword>
<accession>A0AAD9MMW7</accession>
<dbReference type="EMBL" id="JASFZW010000006">
    <property type="protein sequence ID" value="KAK2077701.1"/>
    <property type="molecule type" value="Genomic_DNA"/>
</dbReference>
<sequence>MSAKAKSQTPLVCHGHTRPIVDLQYSAVTPDGYFLISASKDSAAQLRNGETGDWIGSFLGHKGAVWGAALDDPALLAGTASADFTARVWNAVTGDELHSFEHKHIVRTIDFAHGSSAYRMVTGGPEKLLRVFDLTRPEAEPQTASLAAKISGARFLRDNSALLLSYSDRAGVDLVDARTLEVTRTLATASPVTSIDVLPGGDRIVTADGGRIQVWDAATLEERAAFAPEGYRVESAALAPGCGRIVAGGDDMWVHLHDAADFAELEAGRGHHGPVHVVRFAPGEGSFASGSEDGTIRIWQTQPAAAAADAP</sequence>
<keyword evidence="9" id="KW-1185">Reference proteome</keyword>
<dbReference type="InterPro" id="IPR036322">
    <property type="entry name" value="WD40_repeat_dom_sf"/>
</dbReference>
<dbReference type="InterPro" id="IPR015943">
    <property type="entry name" value="WD40/YVTN_repeat-like_dom_sf"/>
</dbReference>
<name>A0AAD9MMW7_PROWI</name>
<dbReference type="Gene3D" id="2.130.10.10">
    <property type="entry name" value="YVTN repeat-like/Quinoprotein amine dehydrogenase"/>
    <property type="match status" value="1"/>
</dbReference>
<keyword evidence="3" id="KW-0677">Repeat</keyword>
<evidence type="ECO:0000256" key="2">
    <source>
        <dbReference type="ARBA" id="ARBA00022664"/>
    </source>
</evidence>
<evidence type="ECO:0000313" key="9">
    <source>
        <dbReference type="Proteomes" id="UP001255856"/>
    </source>
</evidence>
<evidence type="ECO:0000313" key="8">
    <source>
        <dbReference type="EMBL" id="KAK2077701.1"/>
    </source>
</evidence>
<keyword evidence="1 7" id="KW-0853">WD repeat</keyword>
<dbReference type="Pfam" id="PF00400">
    <property type="entry name" value="WD40"/>
    <property type="match status" value="4"/>
</dbReference>
<dbReference type="GO" id="GO:0003723">
    <property type="term" value="F:RNA binding"/>
    <property type="evidence" value="ECO:0007669"/>
    <property type="project" value="TreeGrafter"/>
</dbReference>
<dbReference type="PANTHER" id="PTHR19877">
    <property type="entry name" value="EUKARYOTIC TRANSLATION INITIATION FACTOR 3 SUBUNIT I"/>
    <property type="match status" value="1"/>
</dbReference>
<comment type="caution">
    <text evidence="8">The sequence shown here is derived from an EMBL/GenBank/DDBJ whole genome shotgun (WGS) entry which is preliminary data.</text>
</comment>
<evidence type="ECO:0000256" key="7">
    <source>
        <dbReference type="PROSITE-ProRule" id="PRU00221"/>
    </source>
</evidence>